<evidence type="ECO:0000313" key="1">
    <source>
        <dbReference type="EMBL" id="EGZ08874.1"/>
    </source>
</evidence>
<dbReference type="AlphaFoldDB" id="G5A6B9"/>
<dbReference type="RefSeq" id="XP_009535507.1">
    <property type="nucleotide sequence ID" value="XM_009537212.1"/>
</dbReference>
<dbReference type="Proteomes" id="UP000002640">
    <property type="component" value="Unassembled WGS sequence"/>
</dbReference>
<dbReference type="KEGG" id="psoj:PHYSODRAFT_305733"/>
<name>G5A6B9_PHYSP</name>
<gene>
    <name evidence="1" type="ORF">PHYSODRAFT_305733</name>
</gene>
<dbReference type="EMBL" id="JH159160">
    <property type="protein sequence ID" value="EGZ08874.1"/>
    <property type="molecule type" value="Genomic_DNA"/>
</dbReference>
<protein>
    <submittedName>
        <fullName evidence="1">Uncharacterized protein</fullName>
    </submittedName>
</protein>
<dbReference type="InParanoid" id="G5A6B9"/>
<accession>G5A6B9</accession>
<proteinExistence type="predicted"/>
<keyword evidence="2" id="KW-1185">Reference proteome</keyword>
<sequence length="137" mass="15140">MLRLRQGQRAVHAALFASTHTPQCPPSTSFTTSGADSACSFCYFDGYERNLFSSEYYDRTSGYELYALSRLRRPIRLQAAHAASSVYCDYDYNISSGLYVQVCAPSTTTNSVVSTSTATSLAASANLCWRPRPRHDP</sequence>
<evidence type="ECO:0000313" key="2">
    <source>
        <dbReference type="Proteomes" id="UP000002640"/>
    </source>
</evidence>
<organism evidence="1 2">
    <name type="scientific">Phytophthora sojae (strain P6497)</name>
    <name type="common">Soybean stem and root rot agent</name>
    <name type="synonym">Phytophthora megasperma f. sp. glycines</name>
    <dbReference type="NCBI Taxonomy" id="1094619"/>
    <lineage>
        <taxon>Eukaryota</taxon>
        <taxon>Sar</taxon>
        <taxon>Stramenopiles</taxon>
        <taxon>Oomycota</taxon>
        <taxon>Peronosporomycetes</taxon>
        <taxon>Peronosporales</taxon>
        <taxon>Peronosporaceae</taxon>
        <taxon>Phytophthora</taxon>
    </lineage>
</organism>
<reference evidence="1 2" key="1">
    <citation type="journal article" date="2006" name="Science">
        <title>Phytophthora genome sequences uncover evolutionary origins and mechanisms of pathogenesis.</title>
        <authorList>
            <person name="Tyler B.M."/>
            <person name="Tripathy S."/>
            <person name="Zhang X."/>
            <person name="Dehal P."/>
            <person name="Jiang R.H."/>
            <person name="Aerts A."/>
            <person name="Arredondo F.D."/>
            <person name="Baxter L."/>
            <person name="Bensasson D."/>
            <person name="Beynon J.L."/>
            <person name="Chapman J."/>
            <person name="Damasceno C.M."/>
            <person name="Dorrance A.E."/>
            <person name="Dou D."/>
            <person name="Dickerman A.W."/>
            <person name="Dubchak I.L."/>
            <person name="Garbelotto M."/>
            <person name="Gijzen M."/>
            <person name="Gordon S.G."/>
            <person name="Govers F."/>
            <person name="Grunwald N.J."/>
            <person name="Huang W."/>
            <person name="Ivors K.L."/>
            <person name="Jones R.W."/>
            <person name="Kamoun S."/>
            <person name="Krampis K."/>
            <person name="Lamour K.H."/>
            <person name="Lee M.K."/>
            <person name="McDonald W.H."/>
            <person name="Medina M."/>
            <person name="Meijer H.J."/>
            <person name="Nordberg E.K."/>
            <person name="Maclean D.J."/>
            <person name="Ospina-Giraldo M.D."/>
            <person name="Morris P.F."/>
            <person name="Phuntumart V."/>
            <person name="Putnam N.H."/>
            <person name="Rash S."/>
            <person name="Rose J.K."/>
            <person name="Sakihama Y."/>
            <person name="Salamov A.A."/>
            <person name="Savidor A."/>
            <person name="Scheuring C.F."/>
            <person name="Smith B.M."/>
            <person name="Sobral B.W."/>
            <person name="Terry A."/>
            <person name="Torto-Alalibo T.A."/>
            <person name="Win J."/>
            <person name="Xu Z."/>
            <person name="Zhang H."/>
            <person name="Grigoriev I.V."/>
            <person name="Rokhsar D.S."/>
            <person name="Boore J.L."/>
        </authorList>
    </citation>
    <scope>NUCLEOTIDE SEQUENCE [LARGE SCALE GENOMIC DNA]</scope>
    <source>
        <strain evidence="1 2">P6497</strain>
    </source>
</reference>
<dbReference type="GeneID" id="20642595"/>